<dbReference type="Pfam" id="PF00583">
    <property type="entry name" value="Acetyltransf_1"/>
    <property type="match status" value="1"/>
</dbReference>
<sequence length="222" mass="24114">MAKEGAIYLVPKSCTDLGIWAILLSRQKELRLNSLKTSPESFSSTYEREVTFSDKQWEARLMNPLAFTFAAVTRQATDSHPTADGLKEIVENEWVGQAVLVGPIHRTPAPADSGQTNSDLESGATDFLHFDIHGLYVLPWARGFGLGKQLMRAAVSHARSLSQQAGAKDVIVRVSVVASNSQALALYKGLGFQTLEPEESKSATEGIGRHVLNMELHGAAPL</sequence>
<dbReference type="AlphaFoldDB" id="A0A2T2P5K3"/>
<accession>A0A2T2P5K3</accession>
<reference evidence="4 5" key="1">
    <citation type="journal article" date="2018" name="Front. Microbiol.">
        <title>Genome-Wide Analysis of Corynespora cassiicola Leaf Fall Disease Putative Effectors.</title>
        <authorList>
            <person name="Lopez D."/>
            <person name="Ribeiro S."/>
            <person name="Label P."/>
            <person name="Fumanal B."/>
            <person name="Venisse J.S."/>
            <person name="Kohler A."/>
            <person name="de Oliveira R.R."/>
            <person name="Labutti K."/>
            <person name="Lipzen A."/>
            <person name="Lail K."/>
            <person name="Bauer D."/>
            <person name="Ohm R.A."/>
            <person name="Barry K.W."/>
            <person name="Spatafora J."/>
            <person name="Grigoriev I.V."/>
            <person name="Martin F.M."/>
            <person name="Pujade-Renaud V."/>
        </authorList>
    </citation>
    <scope>NUCLEOTIDE SEQUENCE [LARGE SCALE GENOMIC DNA]</scope>
    <source>
        <strain evidence="4 5">Philippines</strain>
    </source>
</reference>
<dbReference type="SUPFAM" id="SSF55729">
    <property type="entry name" value="Acyl-CoA N-acyltransferases (Nat)"/>
    <property type="match status" value="1"/>
</dbReference>
<dbReference type="EMBL" id="KZ678129">
    <property type="protein sequence ID" value="PSN72965.1"/>
    <property type="molecule type" value="Genomic_DNA"/>
</dbReference>
<dbReference type="InterPro" id="IPR050680">
    <property type="entry name" value="YpeA/RimI_acetyltransf"/>
</dbReference>
<keyword evidence="5" id="KW-1185">Reference proteome</keyword>
<evidence type="ECO:0000256" key="1">
    <source>
        <dbReference type="ARBA" id="ARBA00022679"/>
    </source>
</evidence>
<dbReference type="CDD" id="cd04301">
    <property type="entry name" value="NAT_SF"/>
    <property type="match status" value="1"/>
</dbReference>
<keyword evidence="2" id="KW-0012">Acyltransferase</keyword>
<organism evidence="4 5">
    <name type="scientific">Corynespora cassiicola Philippines</name>
    <dbReference type="NCBI Taxonomy" id="1448308"/>
    <lineage>
        <taxon>Eukaryota</taxon>
        <taxon>Fungi</taxon>
        <taxon>Dikarya</taxon>
        <taxon>Ascomycota</taxon>
        <taxon>Pezizomycotina</taxon>
        <taxon>Dothideomycetes</taxon>
        <taxon>Pleosporomycetidae</taxon>
        <taxon>Pleosporales</taxon>
        <taxon>Corynesporascaceae</taxon>
        <taxon>Corynespora</taxon>
    </lineage>
</organism>
<evidence type="ECO:0000259" key="3">
    <source>
        <dbReference type="PROSITE" id="PS51186"/>
    </source>
</evidence>
<dbReference type="GO" id="GO:0016747">
    <property type="term" value="F:acyltransferase activity, transferring groups other than amino-acyl groups"/>
    <property type="evidence" value="ECO:0007669"/>
    <property type="project" value="InterPro"/>
</dbReference>
<evidence type="ECO:0000256" key="2">
    <source>
        <dbReference type="ARBA" id="ARBA00023315"/>
    </source>
</evidence>
<dbReference type="Proteomes" id="UP000240883">
    <property type="component" value="Unassembled WGS sequence"/>
</dbReference>
<evidence type="ECO:0000313" key="4">
    <source>
        <dbReference type="EMBL" id="PSN72965.1"/>
    </source>
</evidence>
<evidence type="ECO:0000313" key="5">
    <source>
        <dbReference type="Proteomes" id="UP000240883"/>
    </source>
</evidence>
<feature type="domain" description="N-acetyltransferase" evidence="3">
    <location>
        <begin position="57"/>
        <end position="219"/>
    </location>
</feature>
<dbReference type="OrthoDB" id="41532at2759"/>
<dbReference type="InterPro" id="IPR016181">
    <property type="entry name" value="Acyl_CoA_acyltransferase"/>
</dbReference>
<name>A0A2T2P5K3_CORCC</name>
<dbReference type="PANTHER" id="PTHR43420">
    <property type="entry name" value="ACETYLTRANSFERASE"/>
    <property type="match status" value="1"/>
</dbReference>
<dbReference type="InterPro" id="IPR000182">
    <property type="entry name" value="GNAT_dom"/>
</dbReference>
<dbReference type="Gene3D" id="3.40.630.30">
    <property type="match status" value="1"/>
</dbReference>
<dbReference type="PROSITE" id="PS51186">
    <property type="entry name" value="GNAT"/>
    <property type="match status" value="1"/>
</dbReference>
<protein>
    <recommendedName>
        <fullName evidence="3">N-acetyltransferase domain-containing protein</fullName>
    </recommendedName>
</protein>
<proteinExistence type="predicted"/>
<keyword evidence="1" id="KW-0808">Transferase</keyword>
<gene>
    <name evidence="4" type="ORF">BS50DRAFT_629059</name>
</gene>